<dbReference type="VEuPathDB" id="FungiDB:FUN_013438"/>
<dbReference type="GO" id="GO:0042796">
    <property type="term" value="P:snRNA transcription by RNA polymerase III"/>
    <property type="evidence" value="ECO:0007669"/>
    <property type="project" value="TreeGrafter"/>
</dbReference>
<evidence type="ECO:0000313" key="9">
    <source>
        <dbReference type="EMBL" id="PKC08021.1"/>
    </source>
</evidence>
<dbReference type="InterPro" id="IPR009057">
    <property type="entry name" value="Homeodomain-like_sf"/>
</dbReference>
<dbReference type="PROSITE" id="PS51294">
    <property type="entry name" value="HTH_MYB"/>
    <property type="match status" value="3"/>
</dbReference>
<evidence type="ECO:0000256" key="3">
    <source>
        <dbReference type="ARBA" id="ARBA00023163"/>
    </source>
</evidence>
<comment type="caution">
    <text evidence="10">The sequence shown here is derived from an EMBL/GenBank/DDBJ whole genome shotgun (WGS) entry which is preliminary data.</text>
</comment>
<feature type="region of interest" description="Disordered" evidence="5">
    <location>
        <begin position="418"/>
        <end position="438"/>
    </location>
</feature>
<evidence type="ECO:0008006" key="13">
    <source>
        <dbReference type="Google" id="ProtNLM"/>
    </source>
</evidence>
<dbReference type="CDD" id="cd00167">
    <property type="entry name" value="SANT"/>
    <property type="match status" value="3"/>
</dbReference>
<dbReference type="InterPro" id="IPR051575">
    <property type="entry name" value="Myb-like_DNA-bd"/>
</dbReference>
<feature type="domain" description="HTH myb-type" evidence="8">
    <location>
        <begin position="227"/>
        <end position="283"/>
    </location>
</feature>
<feature type="region of interest" description="Disordered" evidence="5">
    <location>
        <begin position="145"/>
        <end position="164"/>
    </location>
</feature>
<dbReference type="GO" id="GO:0001006">
    <property type="term" value="F:RNA polymerase III type 3 promoter sequence-specific DNA binding"/>
    <property type="evidence" value="ECO:0007669"/>
    <property type="project" value="TreeGrafter"/>
</dbReference>
<dbReference type="InterPro" id="IPR017884">
    <property type="entry name" value="SANT_dom"/>
</dbReference>
<dbReference type="InterPro" id="IPR001005">
    <property type="entry name" value="SANT/Myb"/>
</dbReference>
<dbReference type="EMBL" id="LLXJ01000582">
    <property type="protein sequence ID" value="PKC08021.1"/>
    <property type="molecule type" value="Genomic_DNA"/>
</dbReference>
<reference evidence="11 12" key="1">
    <citation type="submission" date="2016-04" db="EMBL/GenBank/DDBJ databases">
        <title>Genome analyses suggest a sexual origin of heterokaryosis in a supposedly ancient asexual fungus.</title>
        <authorList>
            <person name="Ropars J."/>
            <person name="Sedzielewska K."/>
            <person name="Noel J."/>
            <person name="Charron P."/>
            <person name="Farinelli L."/>
            <person name="Marton T."/>
            <person name="Kruger M."/>
            <person name="Pelin A."/>
            <person name="Brachmann A."/>
            <person name="Corradi N."/>
        </authorList>
    </citation>
    <scope>NUCLEOTIDE SEQUENCE [LARGE SCALE GENOMIC DNA]</scope>
    <source>
        <strain evidence="9 11">A5</strain>
        <strain evidence="10 12">C2</strain>
    </source>
</reference>
<keyword evidence="1" id="KW-0805">Transcription regulation</keyword>
<evidence type="ECO:0000256" key="4">
    <source>
        <dbReference type="ARBA" id="ARBA00023242"/>
    </source>
</evidence>
<organism evidence="10 12">
    <name type="scientific">Rhizophagus irregularis</name>
    <dbReference type="NCBI Taxonomy" id="588596"/>
    <lineage>
        <taxon>Eukaryota</taxon>
        <taxon>Fungi</taxon>
        <taxon>Fungi incertae sedis</taxon>
        <taxon>Mucoromycota</taxon>
        <taxon>Glomeromycotina</taxon>
        <taxon>Glomeromycetes</taxon>
        <taxon>Glomerales</taxon>
        <taxon>Glomeraceae</taxon>
        <taxon>Rhizophagus</taxon>
    </lineage>
</organism>
<protein>
    <recommendedName>
        <fullName evidence="13">Bas1p</fullName>
    </recommendedName>
</protein>
<dbReference type="VEuPathDB" id="FungiDB:RhiirFUN_020089"/>
<gene>
    <name evidence="9" type="ORF">RhiirA5_313341</name>
    <name evidence="10" type="ORF">RhiirC2_695950</name>
</gene>
<dbReference type="AlphaFoldDB" id="A0A2N1NEC7"/>
<dbReference type="Gene3D" id="1.10.10.60">
    <property type="entry name" value="Homeodomain-like"/>
    <property type="match status" value="3"/>
</dbReference>
<dbReference type="PANTHER" id="PTHR46621:SF1">
    <property type="entry name" value="SNRNA-ACTIVATING PROTEIN COMPLEX SUBUNIT 4"/>
    <property type="match status" value="1"/>
</dbReference>
<dbReference type="VEuPathDB" id="FungiDB:RhiirA1_396172"/>
<evidence type="ECO:0000259" key="6">
    <source>
        <dbReference type="PROSITE" id="PS50090"/>
    </source>
</evidence>
<reference evidence="9 11" key="2">
    <citation type="submission" date="2017-09" db="EMBL/GenBank/DDBJ databases">
        <title>Extensive intraspecific genome diversity in a model arbuscular mycorrhizal fungus.</title>
        <authorList>
            <person name="Chen E.C."/>
            <person name="Morin E."/>
            <person name="Beaudet D."/>
            <person name="Noel J."/>
            <person name="Ndikumana S."/>
            <person name="Charron P."/>
            <person name="St-Onge C."/>
            <person name="Giorgi J."/>
            <person name="Grigoriev I.V."/>
            <person name="Roux C."/>
            <person name="Martin F.M."/>
            <person name="Corradi N."/>
        </authorList>
    </citation>
    <scope>NUCLEOTIDE SEQUENCE [LARGE SCALE GENOMIC DNA]</scope>
    <source>
        <strain evidence="9 11">A5</strain>
    </source>
</reference>
<dbReference type="EMBL" id="LLXL01000456">
    <property type="protein sequence ID" value="PKK72170.1"/>
    <property type="molecule type" value="Genomic_DNA"/>
</dbReference>
<keyword evidence="2" id="KW-0238">DNA-binding</keyword>
<feature type="domain" description="HTH myb-type" evidence="8">
    <location>
        <begin position="284"/>
        <end position="338"/>
    </location>
</feature>
<dbReference type="InterPro" id="IPR017930">
    <property type="entry name" value="Myb_dom"/>
</dbReference>
<evidence type="ECO:0000259" key="8">
    <source>
        <dbReference type="PROSITE" id="PS51294"/>
    </source>
</evidence>
<feature type="domain" description="Myb-like" evidence="6">
    <location>
        <begin position="284"/>
        <end position="334"/>
    </location>
</feature>
<feature type="domain" description="SANT" evidence="7">
    <location>
        <begin position="287"/>
        <end position="339"/>
    </location>
</feature>
<dbReference type="SMART" id="SM00717">
    <property type="entry name" value="SANT"/>
    <property type="match status" value="3"/>
</dbReference>
<dbReference type="PROSITE" id="PS50090">
    <property type="entry name" value="MYB_LIKE"/>
    <property type="match status" value="3"/>
</dbReference>
<dbReference type="PANTHER" id="PTHR46621">
    <property type="entry name" value="SNRNA-ACTIVATING PROTEIN COMPLEX SUBUNIT 4"/>
    <property type="match status" value="1"/>
</dbReference>
<evidence type="ECO:0000256" key="5">
    <source>
        <dbReference type="SAM" id="MobiDB-lite"/>
    </source>
</evidence>
<feature type="domain" description="HTH myb-type" evidence="8">
    <location>
        <begin position="177"/>
        <end position="225"/>
    </location>
</feature>
<evidence type="ECO:0000256" key="2">
    <source>
        <dbReference type="ARBA" id="ARBA00023125"/>
    </source>
</evidence>
<reference evidence="10 12" key="3">
    <citation type="submission" date="2017-10" db="EMBL/GenBank/DDBJ databases">
        <title>Extensive intraspecific genome diversity in a model arbuscular mycorrhizal fungus.</title>
        <authorList>
            <person name="Chen E.C.H."/>
            <person name="Morin E."/>
            <person name="Baudet D."/>
            <person name="Noel J."/>
            <person name="Ndikumana S."/>
            <person name="Charron P."/>
            <person name="St-Onge C."/>
            <person name="Giorgi J."/>
            <person name="Grigoriev I.V."/>
            <person name="Roux C."/>
            <person name="Martin F.M."/>
            <person name="Corradi N."/>
        </authorList>
    </citation>
    <scope>NUCLEOTIDE SEQUENCE [LARGE SCALE GENOMIC DNA]</scope>
    <source>
        <strain evidence="10 12">C2</strain>
    </source>
</reference>
<evidence type="ECO:0000313" key="11">
    <source>
        <dbReference type="Proteomes" id="UP000232722"/>
    </source>
</evidence>
<dbReference type="SMR" id="A0A2N1NEC7"/>
<dbReference type="Pfam" id="PF00249">
    <property type="entry name" value="Myb_DNA-binding"/>
    <property type="match status" value="1"/>
</dbReference>
<dbReference type="GO" id="GO:0000978">
    <property type="term" value="F:RNA polymerase II cis-regulatory region sequence-specific DNA binding"/>
    <property type="evidence" value="ECO:0007669"/>
    <property type="project" value="TreeGrafter"/>
</dbReference>
<evidence type="ECO:0000313" key="10">
    <source>
        <dbReference type="EMBL" id="PKK72170.1"/>
    </source>
</evidence>
<dbReference type="GO" id="GO:0019185">
    <property type="term" value="C:snRNA-activating protein complex"/>
    <property type="evidence" value="ECO:0007669"/>
    <property type="project" value="TreeGrafter"/>
</dbReference>
<evidence type="ECO:0000256" key="1">
    <source>
        <dbReference type="ARBA" id="ARBA00023015"/>
    </source>
</evidence>
<dbReference type="Proteomes" id="UP000233469">
    <property type="component" value="Unassembled WGS sequence"/>
</dbReference>
<dbReference type="Proteomes" id="UP000232722">
    <property type="component" value="Unassembled WGS sequence"/>
</dbReference>
<sequence length="483" mass="54740">MIHIPYFFDSNNNITAVNRSMNHNTNMQTTTFSNDMLYQSNSGPLIGSHYNMQVNQQNQQNNVGPNTYTMLNQATTHDVSQNNLQPHNDERNASYHRQLAQNQAMALAQLSVPKEPEQKYSIQHMPYDDLSNNINYAIEHDFVSSSDLHQQPQNISSSSTQSAVSNLVNQKPPVYTKWTEQEDELLRSAVRMYGPHKWSLIATHVPNRTPMQCSARWVGALNPSILKGRWTSQEDNALKEAVSHYINSVDSQGNPQPIPWNKVSKRIPQRTGAQCQARWTEALDPRIRKGKWSPSEDEILKEGVRMFGRCWIRIAEMIDGRTQRQCRTRWLQIKNKQSRIKNDESGITTINSVNNSNDDNNGTMLILTPPHTTPSTPSQRIKNVSSNSPEVMQGMQGVILRSSQQMINTDNSAFATLTSPVSNSGKSPTISDSETPISSPEFHSNYAIPLVDTNSYNFNNCNLYGAYQSPYIEDYHNQVAYIF</sequence>
<keyword evidence="3" id="KW-0804">Transcription</keyword>
<dbReference type="SUPFAM" id="SSF46689">
    <property type="entry name" value="Homeodomain-like"/>
    <property type="match status" value="2"/>
</dbReference>
<dbReference type="PROSITE" id="PS51293">
    <property type="entry name" value="SANT"/>
    <property type="match status" value="1"/>
</dbReference>
<accession>A0A2N1NEC7</accession>
<keyword evidence="4" id="KW-0539">Nucleus</keyword>
<dbReference type="GO" id="GO:0042795">
    <property type="term" value="P:snRNA transcription by RNA polymerase II"/>
    <property type="evidence" value="ECO:0007669"/>
    <property type="project" value="TreeGrafter"/>
</dbReference>
<feature type="domain" description="Myb-like" evidence="6">
    <location>
        <begin position="177"/>
        <end position="221"/>
    </location>
</feature>
<evidence type="ECO:0000313" key="12">
    <source>
        <dbReference type="Proteomes" id="UP000233469"/>
    </source>
</evidence>
<dbReference type="Pfam" id="PF13921">
    <property type="entry name" value="Myb_DNA-bind_6"/>
    <property type="match status" value="1"/>
</dbReference>
<proteinExistence type="predicted"/>
<feature type="domain" description="Myb-like" evidence="6">
    <location>
        <begin position="222"/>
        <end position="283"/>
    </location>
</feature>
<name>A0A2N1NEC7_9GLOM</name>
<evidence type="ECO:0000259" key="7">
    <source>
        <dbReference type="PROSITE" id="PS51293"/>
    </source>
</evidence>